<dbReference type="RefSeq" id="YP_010110917.1">
    <property type="nucleotide sequence ID" value="NC_055876.1"/>
</dbReference>
<dbReference type="GeneID" id="65129240"/>
<dbReference type="EMBL" id="MT774383">
    <property type="protein sequence ID" value="QOR58759.1"/>
    <property type="molecule type" value="Genomic_DNA"/>
</dbReference>
<reference evidence="1 2" key="1">
    <citation type="submission" date="2020-07" db="EMBL/GenBank/DDBJ databases">
        <title>Taxonomic proposal: Crassvirales, a new order of highly abundant and diverse bacterial viruses.</title>
        <authorList>
            <person name="Shkoporov A.N."/>
            <person name="Stockdale S.R."/>
            <person name="Guerin E."/>
            <person name="Ross R.P."/>
            <person name="Hill C."/>
        </authorList>
    </citation>
    <scope>NUCLEOTIDE SEQUENCE [LARGE SCALE GENOMIC DNA]</scope>
</reference>
<organism evidence="1 2">
    <name type="scientific">uncultured phage cr11_1</name>
    <dbReference type="NCBI Taxonomy" id="2772067"/>
    <lineage>
        <taxon>Viruses</taxon>
        <taxon>Duplodnaviria</taxon>
        <taxon>Heunggongvirae</taxon>
        <taxon>Uroviricota</taxon>
        <taxon>Caudoviricetes</taxon>
        <taxon>Crassvirales</taxon>
        <taxon>Intestiviridae</taxon>
        <taxon>Crudevirinae</taxon>
        <taxon>Delmidovirus</taxon>
        <taxon>Delmidovirus splanchnicus</taxon>
    </lineage>
</organism>
<proteinExistence type="predicted"/>
<evidence type="ECO:0000313" key="2">
    <source>
        <dbReference type="Proteomes" id="UP000593979"/>
    </source>
</evidence>
<accession>A0A7M1RYX2</accession>
<dbReference type="Proteomes" id="UP000593979">
    <property type="component" value="Segment"/>
</dbReference>
<evidence type="ECO:0000313" key="1">
    <source>
        <dbReference type="EMBL" id="QOR58759.1"/>
    </source>
</evidence>
<sequence length="38" mass="4397">MIIMMRLRQIVFVSRININASRSNINSTNNADLDKISF</sequence>
<name>A0A7M1RYX2_9CAUD</name>
<keyword evidence="2" id="KW-1185">Reference proteome</keyword>
<protein>
    <submittedName>
        <fullName evidence="1">Uncharacterized protein</fullName>
    </submittedName>
</protein>
<dbReference type="KEGG" id="vg:65129240"/>